<dbReference type="EMBL" id="JAUSTF010000006">
    <property type="protein sequence ID" value="MDQ0181571.1"/>
    <property type="molecule type" value="Genomic_DNA"/>
</dbReference>
<comment type="caution">
    <text evidence="2">The sequence shown here is derived from an EMBL/GenBank/DDBJ whole genome shotgun (WGS) entry which is preliminary data.</text>
</comment>
<evidence type="ECO:0000313" key="3">
    <source>
        <dbReference type="EMBL" id="MDQ0181571.1"/>
    </source>
</evidence>
<feature type="chain" id="PRO_5043499518" evidence="1">
    <location>
        <begin position="31"/>
        <end position="208"/>
    </location>
</feature>
<evidence type="ECO:0000313" key="5">
    <source>
        <dbReference type="Proteomes" id="UP001242995"/>
    </source>
</evidence>
<dbReference type="Proteomes" id="UP001230951">
    <property type="component" value="Unassembled WGS sequence"/>
</dbReference>
<keyword evidence="1" id="KW-0732">Signal</keyword>
<keyword evidence="4" id="KW-1185">Reference proteome</keyword>
<dbReference type="RefSeq" id="WP_306962240.1">
    <property type="nucleotide sequence ID" value="NZ_JAUSRG010000008.1"/>
</dbReference>
<evidence type="ECO:0000313" key="2">
    <source>
        <dbReference type="EMBL" id="MDP9905960.1"/>
    </source>
</evidence>
<evidence type="ECO:0000313" key="4">
    <source>
        <dbReference type="Proteomes" id="UP001230951"/>
    </source>
</evidence>
<gene>
    <name evidence="2" type="ORF">J2S90_002931</name>
    <name evidence="3" type="ORF">J2S93_003009</name>
</gene>
<protein>
    <submittedName>
        <fullName evidence="2">Uncharacterized protein</fullName>
    </submittedName>
</protein>
<evidence type="ECO:0000256" key="1">
    <source>
        <dbReference type="SAM" id="SignalP"/>
    </source>
</evidence>
<accession>A0AAW8DE28</accession>
<dbReference type="Proteomes" id="UP001242995">
    <property type="component" value="Unassembled WGS sequence"/>
</dbReference>
<reference evidence="2 4" key="1">
    <citation type="submission" date="2023-07" db="EMBL/GenBank/DDBJ databases">
        <title>Sorghum-associated microbial communities from plants grown in Nebraska, USA.</title>
        <authorList>
            <person name="Schachtman D."/>
        </authorList>
    </citation>
    <scope>NUCLEOTIDE SEQUENCE</scope>
    <source>
        <strain evidence="2">DS1006</strain>
        <strain evidence="3 4">DS1016</strain>
    </source>
</reference>
<name>A0AAW8DE28_9MICC</name>
<proteinExistence type="predicted"/>
<sequence>MGIGKKIRSVIAVVVTSAALLVGGISGAMAATVTAPPPPKTTSQLQTPEQIQTAISEAFDGDSNRLALLLESPQVSETQAALKIRIEERGDFSGGHFLASKKAPGGAIAPMSTGRYDYYCTGYNGATIGWNGKEILACHGWLDTYISGRHVAHYNPDLIPRGGPVSIGCAYAGFGVIVSLMGPIGAIGWAAYGAGVLFAAGGVVISCG</sequence>
<dbReference type="EMBL" id="JAUSRG010000008">
    <property type="protein sequence ID" value="MDP9905960.1"/>
    <property type="molecule type" value="Genomic_DNA"/>
</dbReference>
<feature type="signal peptide" evidence="1">
    <location>
        <begin position="1"/>
        <end position="30"/>
    </location>
</feature>
<organism evidence="2 5">
    <name type="scientific">Arthrobacter bambusae</name>
    <dbReference type="NCBI Taxonomy" id="1338426"/>
    <lineage>
        <taxon>Bacteria</taxon>
        <taxon>Bacillati</taxon>
        <taxon>Actinomycetota</taxon>
        <taxon>Actinomycetes</taxon>
        <taxon>Micrococcales</taxon>
        <taxon>Micrococcaceae</taxon>
        <taxon>Arthrobacter</taxon>
    </lineage>
</organism>
<dbReference type="AlphaFoldDB" id="A0AAW8DE28"/>